<dbReference type="RefSeq" id="WP_235199635.1">
    <property type="nucleotide sequence ID" value="NZ_JAGSGC010000030.1"/>
</dbReference>
<organism evidence="2 3">
    <name type="scientific">Photobacterium galatheae</name>
    <dbReference type="NCBI Taxonomy" id="1654360"/>
    <lineage>
        <taxon>Bacteria</taxon>
        <taxon>Pseudomonadati</taxon>
        <taxon>Pseudomonadota</taxon>
        <taxon>Gammaproteobacteria</taxon>
        <taxon>Vibrionales</taxon>
        <taxon>Vibrionaceae</taxon>
        <taxon>Photobacterium</taxon>
    </lineage>
</organism>
<comment type="caution">
    <text evidence="2">The sequence shown here is derived from an EMBL/GenBank/DDBJ whole genome shotgun (WGS) entry which is preliminary data.</text>
</comment>
<dbReference type="Proteomes" id="UP000027192">
    <property type="component" value="Unassembled WGS sequence"/>
</dbReference>
<protein>
    <submittedName>
        <fullName evidence="2">Uncharacterized protein</fullName>
    </submittedName>
</protein>
<dbReference type="STRING" id="1654360.EA58_17970"/>
<gene>
    <name evidence="2" type="ORF">EA58_17970</name>
</gene>
<name>A0A066RME6_9GAMM</name>
<proteinExistence type="predicted"/>
<evidence type="ECO:0000313" key="2">
    <source>
        <dbReference type="EMBL" id="KDM90276.1"/>
    </source>
</evidence>
<dbReference type="EMBL" id="JMIB01000035">
    <property type="protein sequence ID" value="KDM90276.1"/>
    <property type="molecule type" value="Genomic_DNA"/>
</dbReference>
<feature type="region of interest" description="Disordered" evidence="1">
    <location>
        <begin position="1"/>
        <end position="23"/>
    </location>
</feature>
<feature type="compositionally biased region" description="Basic and acidic residues" evidence="1">
    <location>
        <begin position="161"/>
        <end position="173"/>
    </location>
</feature>
<sequence>MTRRRSTLKVDKGEANKNATVEKEQADPFSNVVKAGECPKLSPKSQDLLSYQIALNAEDKDLYVRISGNSGGGLFSRNWLKLEDIFTLLDKQKDKVISSSILKEVMGSGSANNCGFMSGILREIKLLEQSPKGIFSHQLTPKYENVKVELRKLSGNTKTQSDNKPDVASEPSK</sequence>
<feature type="region of interest" description="Disordered" evidence="1">
    <location>
        <begin position="154"/>
        <end position="173"/>
    </location>
</feature>
<evidence type="ECO:0000313" key="3">
    <source>
        <dbReference type="Proteomes" id="UP000027192"/>
    </source>
</evidence>
<keyword evidence="3" id="KW-1185">Reference proteome</keyword>
<feature type="compositionally biased region" description="Basic and acidic residues" evidence="1">
    <location>
        <begin position="8"/>
        <end position="23"/>
    </location>
</feature>
<dbReference type="AlphaFoldDB" id="A0A066RME6"/>
<evidence type="ECO:0000256" key="1">
    <source>
        <dbReference type="SAM" id="MobiDB-lite"/>
    </source>
</evidence>
<accession>A0A066RME6</accession>
<reference evidence="2 3" key="1">
    <citation type="submission" date="2014-04" db="EMBL/GenBank/DDBJ databases">
        <title>Draft genome sequence of Photobacterium halotolerans S2753: a solonamide, ngercheumicin and holomycin producer.</title>
        <authorList>
            <person name="Machado H.R."/>
            <person name="Gram L."/>
        </authorList>
    </citation>
    <scope>NUCLEOTIDE SEQUENCE [LARGE SCALE GENOMIC DNA]</scope>
    <source>
        <strain evidence="2 3">S2753</strain>
    </source>
</reference>